<evidence type="ECO:0000313" key="2">
    <source>
        <dbReference type="EMBL" id="SDA44748.1"/>
    </source>
</evidence>
<dbReference type="InterPro" id="IPR036388">
    <property type="entry name" value="WH-like_DNA-bd_sf"/>
</dbReference>
<keyword evidence="3" id="KW-1185">Reference proteome</keyword>
<evidence type="ECO:0008006" key="4">
    <source>
        <dbReference type="Google" id="ProtNLM"/>
    </source>
</evidence>
<feature type="compositionally biased region" description="Polar residues" evidence="1">
    <location>
        <begin position="61"/>
        <end position="71"/>
    </location>
</feature>
<dbReference type="EMBL" id="FMXE01000003">
    <property type="protein sequence ID" value="SDA44748.1"/>
    <property type="molecule type" value="Genomic_DNA"/>
</dbReference>
<dbReference type="Gene3D" id="1.10.10.10">
    <property type="entry name" value="Winged helix-like DNA-binding domain superfamily/Winged helix DNA-binding domain"/>
    <property type="match status" value="1"/>
</dbReference>
<dbReference type="Pfam" id="PF11625">
    <property type="entry name" value="DUF3253"/>
    <property type="match status" value="1"/>
</dbReference>
<gene>
    <name evidence="2" type="ORF">SAMN03080617_00514</name>
</gene>
<dbReference type="SUPFAM" id="SSF46785">
    <property type="entry name" value="Winged helix' DNA-binding domain"/>
    <property type="match status" value="1"/>
</dbReference>
<evidence type="ECO:0000256" key="1">
    <source>
        <dbReference type="SAM" id="MobiDB-lite"/>
    </source>
</evidence>
<reference evidence="3" key="1">
    <citation type="submission" date="2016-10" db="EMBL/GenBank/DDBJ databases">
        <authorList>
            <person name="Varghese N."/>
            <person name="Submissions S."/>
        </authorList>
    </citation>
    <scope>NUCLEOTIDE SEQUENCE [LARGE SCALE GENOMIC DNA]</scope>
    <source>
        <strain evidence="3">DSM 22703</strain>
    </source>
</reference>
<organism evidence="2 3">
    <name type="scientific">Algoriphagus alkaliphilus</name>
    <dbReference type="NCBI Taxonomy" id="279824"/>
    <lineage>
        <taxon>Bacteria</taxon>
        <taxon>Pseudomonadati</taxon>
        <taxon>Bacteroidota</taxon>
        <taxon>Cytophagia</taxon>
        <taxon>Cytophagales</taxon>
        <taxon>Cyclobacteriaceae</taxon>
        <taxon>Algoriphagus</taxon>
    </lineage>
</organism>
<dbReference type="OrthoDB" id="711646at2"/>
<evidence type="ECO:0000313" key="3">
    <source>
        <dbReference type="Proteomes" id="UP000198756"/>
    </source>
</evidence>
<dbReference type="Proteomes" id="UP000198756">
    <property type="component" value="Unassembled WGS sequence"/>
</dbReference>
<accession>A0A1G5VGD1</accession>
<protein>
    <recommendedName>
        <fullName evidence="4">DUF3253 domain-containing protein</fullName>
    </recommendedName>
</protein>
<feature type="region of interest" description="Disordered" evidence="1">
    <location>
        <begin position="61"/>
        <end position="84"/>
    </location>
</feature>
<dbReference type="AlphaFoldDB" id="A0A1G5VGD1"/>
<dbReference type="InterPro" id="IPR021660">
    <property type="entry name" value="DUF3253"/>
</dbReference>
<dbReference type="STRING" id="279824.SAMN03080617_00514"/>
<dbReference type="InterPro" id="IPR036390">
    <property type="entry name" value="WH_DNA-bd_sf"/>
</dbReference>
<name>A0A1G5VGD1_9BACT</name>
<sequence>MSVEVLRTAIMDFCRRRKKKTFCPSEVVRQLFPQDWELFMPDIREEMMQMYREGLIELTQKGNPIDPNQNPGGPVRISGLAKPK</sequence>
<proteinExistence type="predicted"/>